<reference evidence="1" key="1">
    <citation type="submission" date="2014-09" db="EMBL/GenBank/DDBJ databases">
        <authorList>
            <person name="Magalhaes I.L.F."/>
            <person name="Oliveira U."/>
            <person name="Santos F.R."/>
            <person name="Vidigal T.H.D.A."/>
            <person name="Brescovit A.D."/>
            <person name="Santos A.J."/>
        </authorList>
    </citation>
    <scope>NUCLEOTIDE SEQUENCE</scope>
    <source>
        <tissue evidence="1">Shoot tissue taken approximately 20 cm above the soil surface</tissue>
    </source>
</reference>
<accession>A0A0A9FTU7</accession>
<sequence>MCQQQTFNNVISTYYIEEGMQIAKSVKLLMLVVE</sequence>
<protein>
    <submittedName>
        <fullName evidence="1">Uncharacterized protein</fullName>
    </submittedName>
</protein>
<dbReference type="EMBL" id="GBRH01181606">
    <property type="protein sequence ID" value="JAE16290.1"/>
    <property type="molecule type" value="Transcribed_RNA"/>
</dbReference>
<organism evidence="1">
    <name type="scientific">Arundo donax</name>
    <name type="common">Giant reed</name>
    <name type="synonym">Donax arundinaceus</name>
    <dbReference type="NCBI Taxonomy" id="35708"/>
    <lineage>
        <taxon>Eukaryota</taxon>
        <taxon>Viridiplantae</taxon>
        <taxon>Streptophyta</taxon>
        <taxon>Embryophyta</taxon>
        <taxon>Tracheophyta</taxon>
        <taxon>Spermatophyta</taxon>
        <taxon>Magnoliopsida</taxon>
        <taxon>Liliopsida</taxon>
        <taxon>Poales</taxon>
        <taxon>Poaceae</taxon>
        <taxon>PACMAD clade</taxon>
        <taxon>Arundinoideae</taxon>
        <taxon>Arundineae</taxon>
        <taxon>Arundo</taxon>
    </lineage>
</organism>
<name>A0A0A9FTU7_ARUDO</name>
<reference evidence="1" key="2">
    <citation type="journal article" date="2015" name="Data Brief">
        <title>Shoot transcriptome of the giant reed, Arundo donax.</title>
        <authorList>
            <person name="Barrero R.A."/>
            <person name="Guerrero F.D."/>
            <person name="Moolhuijzen P."/>
            <person name="Goolsby J.A."/>
            <person name="Tidwell J."/>
            <person name="Bellgard S.E."/>
            <person name="Bellgard M.I."/>
        </authorList>
    </citation>
    <scope>NUCLEOTIDE SEQUENCE</scope>
    <source>
        <tissue evidence="1">Shoot tissue taken approximately 20 cm above the soil surface</tissue>
    </source>
</reference>
<evidence type="ECO:0000313" key="1">
    <source>
        <dbReference type="EMBL" id="JAE16290.1"/>
    </source>
</evidence>
<proteinExistence type="predicted"/>
<dbReference type="AlphaFoldDB" id="A0A0A9FTU7"/>